<dbReference type="SMART" id="SM00220">
    <property type="entry name" value="S_TKc"/>
    <property type="match status" value="1"/>
</dbReference>
<dbReference type="GO" id="GO:0009506">
    <property type="term" value="C:plasmodesma"/>
    <property type="evidence" value="ECO:0007669"/>
    <property type="project" value="TreeGrafter"/>
</dbReference>
<keyword evidence="3" id="KW-0808">Transferase</keyword>
<dbReference type="CDD" id="cd09612">
    <property type="entry name" value="Jacalin"/>
    <property type="match status" value="2"/>
</dbReference>
<dbReference type="PROSITE" id="PS50011">
    <property type="entry name" value="PROTEIN_KINASE_DOM"/>
    <property type="match status" value="1"/>
</dbReference>
<keyword evidence="7" id="KW-0067">ATP-binding</keyword>
<dbReference type="GO" id="GO:0005524">
    <property type="term" value="F:ATP binding"/>
    <property type="evidence" value="ECO:0007669"/>
    <property type="project" value="UniProtKB-KW"/>
</dbReference>
<feature type="domain" description="Jacalin-type lectin" evidence="9">
    <location>
        <begin position="315"/>
        <end position="460"/>
    </location>
</feature>
<dbReference type="Pfam" id="PF07714">
    <property type="entry name" value="PK_Tyr_Ser-Thr"/>
    <property type="match status" value="1"/>
</dbReference>
<protein>
    <recommendedName>
        <fullName evidence="12">Jacalin-like lectin domain-containing protein</fullName>
    </recommendedName>
</protein>
<evidence type="ECO:0008006" key="12">
    <source>
        <dbReference type="Google" id="ProtNLM"/>
    </source>
</evidence>
<dbReference type="Pfam" id="PF01419">
    <property type="entry name" value="Jacalin"/>
    <property type="match status" value="2"/>
</dbReference>
<dbReference type="Proteomes" id="UP001177003">
    <property type="component" value="Chromosome 8"/>
</dbReference>
<dbReference type="InterPro" id="IPR033734">
    <property type="entry name" value="Jacalin-like_lectin_dom_plant"/>
</dbReference>
<dbReference type="PANTHER" id="PTHR27003">
    <property type="entry name" value="OS07G0166700 PROTEIN"/>
    <property type="match status" value="1"/>
</dbReference>
<name>A0AA36EJW6_LACSI</name>
<evidence type="ECO:0000256" key="3">
    <source>
        <dbReference type="ARBA" id="ARBA00022679"/>
    </source>
</evidence>
<gene>
    <name evidence="10" type="ORF">LSALG_LOCUS37441</name>
</gene>
<dbReference type="Gene3D" id="3.30.200.20">
    <property type="entry name" value="Phosphorylase Kinase, domain 1"/>
    <property type="match status" value="1"/>
</dbReference>
<evidence type="ECO:0000256" key="1">
    <source>
        <dbReference type="ARBA" id="ARBA00006568"/>
    </source>
</evidence>
<dbReference type="Gene3D" id="2.100.10.30">
    <property type="entry name" value="Jacalin-like lectin domain"/>
    <property type="match status" value="2"/>
</dbReference>
<dbReference type="InterPro" id="IPR011009">
    <property type="entry name" value="Kinase-like_dom_sf"/>
</dbReference>
<dbReference type="GO" id="GO:0004714">
    <property type="term" value="F:transmembrane receptor protein tyrosine kinase activity"/>
    <property type="evidence" value="ECO:0007669"/>
    <property type="project" value="InterPro"/>
</dbReference>
<proteinExistence type="inferred from homology"/>
<evidence type="ECO:0000259" key="9">
    <source>
        <dbReference type="PROSITE" id="PS51752"/>
    </source>
</evidence>
<accession>A0AA36EJW6</accession>
<evidence type="ECO:0000256" key="6">
    <source>
        <dbReference type="ARBA" id="ARBA00022777"/>
    </source>
</evidence>
<dbReference type="PROSITE" id="PS51752">
    <property type="entry name" value="JACALIN_LECTIN"/>
    <property type="match status" value="2"/>
</dbReference>
<dbReference type="SUPFAM" id="SSF51101">
    <property type="entry name" value="Mannose-binding lectins"/>
    <property type="match status" value="2"/>
</dbReference>
<evidence type="ECO:0000256" key="7">
    <source>
        <dbReference type="ARBA" id="ARBA00022840"/>
    </source>
</evidence>
<feature type="domain" description="Jacalin-type lectin" evidence="9">
    <location>
        <begin position="464"/>
        <end position="621"/>
    </location>
</feature>
<dbReference type="AlphaFoldDB" id="A0AA36EJW6"/>
<evidence type="ECO:0000313" key="11">
    <source>
        <dbReference type="Proteomes" id="UP001177003"/>
    </source>
</evidence>
<comment type="similarity">
    <text evidence="1">Belongs to the jacalin lectin family.</text>
</comment>
<dbReference type="FunFam" id="3.30.200.20:FF:000039">
    <property type="entry name" value="receptor-like protein kinase FERONIA"/>
    <property type="match status" value="1"/>
</dbReference>
<dbReference type="SUPFAM" id="SSF56112">
    <property type="entry name" value="Protein kinase-like (PK-like)"/>
    <property type="match status" value="1"/>
</dbReference>
<dbReference type="InterPro" id="IPR008271">
    <property type="entry name" value="Ser/Thr_kinase_AS"/>
</dbReference>
<dbReference type="GO" id="GO:0030246">
    <property type="term" value="F:carbohydrate binding"/>
    <property type="evidence" value="ECO:0007669"/>
    <property type="project" value="UniProtKB-KW"/>
</dbReference>
<dbReference type="PANTHER" id="PTHR27003:SF392">
    <property type="entry name" value="JACALIN-LIKE LECTIN DOMAIN-CONTAINING PROTEIN-RELATED"/>
    <property type="match status" value="1"/>
</dbReference>
<evidence type="ECO:0000256" key="5">
    <source>
        <dbReference type="ARBA" id="ARBA00022741"/>
    </source>
</evidence>
<dbReference type="InterPro" id="IPR001229">
    <property type="entry name" value="Jacalin-like_lectin_dom"/>
</dbReference>
<feature type="domain" description="Protein kinase" evidence="8">
    <location>
        <begin position="24"/>
        <end position="301"/>
    </location>
</feature>
<organism evidence="10 11">
    <name type="scientific">Lactuca saligna</name>
    <name type="common">Willowleaf lettuce</name>
    <dbReference type="NCBI Taxonomy" id="75948"/>
    <lineage>
        <taxon>Eukaryota</taxon>
        <taxon>Viridiplantae</taxon>
        <taxon>Streptophyta</taxon>
        <taxon>Embryophyta</taxon>
        <taxon>Tracheophyta</taxon>
        <taxon>Spermatophyta</taxon>
        <taxon>Magnoliopsida</taxon>
        <taxon>eudicotyledons</taxon>
        <taxon>Gunneridae</taxon>
        <taxon>Pentapetalae</taxon>
        <taxon>asterids</taxon>
        <taxon>campanulids</taxon>
        <taxon>Asterales</taxon>
        <taxon>Asteraceae</taxon>
        <taxon>Cichorioideae</taxon>
        <taxon>Cichorieae</taxon>
        <taxon>Lactucinae</taxon>
        <taxon>Lactuca</taxon>
    </lineage>
</organism>
<keyword evidence="4" id="KW-0430">Lectin</keyword>
<dbReference type="InterPro" id="IPR045272">
    <property type="entry name" value="ANXUR1/2-like"/>
</dbReference>
<dbReference type="InterPro" id="IPR000719">
    <property type="entry name" value="Prot_kinase_dom"/>
</dbReference>
<keyword evidence="2" id="KW-0723">Serine/threonine-protein kinase</keyword>
<keyword evidence="5" id="KW-0547">Nucleotide-binding</keyword>
<keyword evidence="11" id="KW-1185">Reference proteome</keyword>
<sequence>MPLMEGVQHLKIPLEDIKLATNNFGDDNFIARGGFGKVYIGQLTLSGQPITVAVKRLDRTLGQGDREFLMEIQMLSCYKHKNLISLIGFSDEGRENILVYEHAKHGSLDRYLSDSNLSWIQRLQISLAAARGFNYLHNDVGPQHRVLHRDIKSSNILLNENWEAKISDFGLSKIGPSNVEFTFLVTSACGTLGYVDPQYVRTGILTKESDVYSFSVVLFEILCGRLCFNERYQDERRFLSSLAQTYCEDNKLNEIIDPNLMNQMKLASFNQFSMVAYECLRENRSERPTMGWIVENLEKALELQVSSVRKTLKAFIKVGTWGRTSGDPQNNWSFELEKDHNLVKITIVHGDGIYSLMFTSESKGVLHNSNKCGSLARGETVSEVIFEGDEKIIGINGTIGFRDGFKIISSLSFKTNKRTHGPFGHATENVFSIPWDKGLLVGFYGLAGYYIDSIGIYVKPNKEVVSVGTWGNPQPAGPKNVWSFQLEKNHHLKKITIEHNDSVVSFFFTTQFRRLTHTSKRVGHDWEDYVRDKGLTLSSEVLFDCDEEINSINGTIGISTGYCPDYRVITSISFVTNKKTHGPFGKKRGELFAVSFDGCSFAGFYGRMGAYIDSIGVYLKTLV</sequence>
<dbReference type="GO" id="GO:0005886">
    <property type="term" value="C:plasma membrane"/>
    <property type="evidence" value="ECO:0007669"/>
    <property type="project" value="TreeGrafter"/>
</dbReference>
<keyword evidence="6" id="KW-0418">Kinase</keyword>
<reference evidence="10" key="1">
    <citation type="submission" date="2023-04" db="EMBL/GenBank/DDBJ databases">
        <authorList>
            <person name="Vijverberg K."/>
            <person name="Xiong W."/>
            <person name="Schranz E."/>
        </authorList>
    </citation>
    <scope>NUCLEOTIDE SEQUENCE</scope>
</reference>
<evidence type="ECO:0000256" key="2">
    <source>
        <dbReference type="ARBA" id="ARBA00022527"/>
    </source>
</evidence>
<dbReference type="InterPro" id="IPR036404">
    <property type="entry name" value="Jacalin-like_lectin_dom_sf"/>
</dbReference>
<dbReference type="EMBL" id="OX465084">
    <property type="protein sequence ID" value="CAI9298693.1"/>
    <property type="molecule type" value="Genomic_DNA"/>
</dbReference>
<evidence type="ECO:0000259" key="8">
    <source>
        <dbReference type="PROSITE" id="PS50011"/>
    </source>
</evidence>
<dbReference type="PROSITE" id="PS00108">
    <property type="entry name" value="PROTEIN_KINASE_ST"/>
    <property type="match status" value="1"/>
</dbReference>
<evidence type="ECO:0000313" key="10">
    <source>
        <dbReference type="EMBL" id="CAI9298693.1"/>
    </source>
</evidence>
<dbReference type="GO" id="GO:0004674">
    <property type="term" value="F:protein serine/threonine kinase activity"/>
    <property type="evidence" value="ECO:0007669"/>
    <property type="project" value="UniProtKB-KW"/>
</dbReference>
<dbReference type="SMART" id="SM00915">
    <property type="entry name" value="Jacalin"/>
    <property type="match status" value="2"/>
</dbReference>
<evidence type="ECO:0000256" key="4">
    <source>
        <dbReference type="ARBA" id="ARBA00022734"/>
    </source>
</evidence>
<dbReference type="InterPro" id="IPR001245">
    <property type="entry name" value="Ser-Thr/Tyr_kinase_cat_dom"/>
</dbReference>
<dbReference type="Gene3D" id="1.10.510.10">
    <property type="entry name" value="Transferase(Phosphotransferase) domain 1"/>
    <property type="match status" value="1"/>
</dbReference>